<evidence type="ECO:0000313" key="2">
    <source>
        <dbReference type="EMBL" id="GBO00925.1"/>
    </source>
</evidence>
<dbReference type="OrthoDB" id="6422976at2759"/>
<keyword evidence="3" id="KW-1185">Reference proteome</keyword>
<accession>A0A4Y2TJU4</accession>
<feature type="chain" id="PRO_5021426788" evidence="1">
    <location>
        <begin position="18"/>
        <end position="70"/>
    </location>
</feature>
<name>A0A4Y2TJU4_ARAVE</name>
<protein>
    <submittedName>
        <fullName evidence="2">Uncharacterized protein</fullName>
    </submittedName>
</protein>
<feature type="signal peptide" evidence="1">
    <location>
        <begin position="1"/>
        <end position="17"/>
    </location>
</feature>
<reference evidence="2 3" key="1">
    <citation type="journal article" date="2019" name="Sci. Rep.">
        <title>Orb-weaving spider Araneus ventricosus genome elucidates the spidroin gene catalogue.</title>
        <authorList>
            <person name="Kono N."/>
            <person name="Nakamura H."/>
            <person name="Ohtoshi R."/>
            <person name="Moran D.A.P."/>
            <person name="Shinohara A."/>
            <person name="Yoshida Y."/>
            <person name="Fujiwara M."/>
            <person name="Mori M."/>
            <person name="Tomita M."/>
            <person name="Arakawa K."/>
        </authorList>
    </citation>
    <scope>NUCLEOTIDE SEQUENCE [LARGE SCALE GENOMIC DNA]</scope>
</reference>
<evidence type="ECO:0000256" key="1">
    <source>
        <dbReference type="SAM" id="SignalP"/>
    </source>
</evidence>
<sequence>MFLKSCIFLLVLAYASADYITTYDCPNTTTHSKDVLMEVSDCGSSDDFCPLYQGKSHKVVSHFSESLINK</sequence>
<comment type="caution">
    <text evidence="2">The sequence shown here is derived from an EMBL/GenBank/DDBJ whole genome shotgun (WGS) entry which is preliminary data.</text>
</comment>
<gene>
    <name evidence="2" type="ORF">AVEN_62305_1</name>
</gene>
<proteinExistence type="predicted"/>
<dbReference type="Proteomes" id="UP000499080">
    <property type="component" value="Unassembled WGS sequence"/>
</dbReference>
<keyword evidence="1" id="KW-0732">Signal</keyword>
<organism evidence="2 3">
    <name type="scientific">Araneus ventricosus</name>
    <name type="common">Orbweaver spider</name>
    <name type="synonym">Epeira ventricosa</name>
    <dbReference type="NCBI Taxonomy" id="182803"/>
    <lineage>
        <taxon>Eukaryota</taxon>
        <taxon>Metazoa</taxon>
        <taxon>Ecdysozoa</taxon>
        <taxon>Arthropoda</taxon>
        <taxon>Chelicerata</taxon>
        <taxon>Arachnida</taxon>
        <taxon>Araneae</taxon>
        <taxon>Araneomorphae</taxon>
        <taxon>Entelegynae</taxon>
        <taxon>Araneoidea</taxon>
        <taxon>Araneidae</taxon>
        <taxon>Araneus</taxon>
    </lineage>
</organism>
<dbReference type="AlphaFoldDB" id="A0A4Y2TJU4"/>
<evidence type="ECO:0000313" key="3">
    <source>
        <dbReference type="Proteomes" id="UP000499080"/>
    </source>
</evidence>
<dbReference type="EMBL" id="BGPR01029249">
    <property type="protein sequence ID" value="GBO00925.1"/>
    <property type="molecule type" value="Genomic_DNA"/>
</dbReference>